<proteinExistence type="predicted"/>
<dbReference type="Pfam" id="PF13443">
    <property type="entry name" value="HTH_26"/>
    <property type="match status" value="1"/>
</dbReference>
<dbReference type="InterPro" id="IPR001387">
    <property type="entry name" value="Cro/C1-type_HTH"/>
</dbReference>
<dbReference type="EMBL" id="VVIQ01000005">
    <property type="protein sequence ID" value="MUL27844.1"/>
    <property type="molecule type" value="Genomic_DNA"/>
</dbReference>
<keyword evidence="3" id="KW-1185">Reference proteome</keyword>
<sequence>MKKNFNRLKVVLTEQKRTNRWLADQLNKDEATISKWCTSTSRPSLETLFAIAKVLGMQVQDIIEKR</sequence>
<feature type="domain" description="HTH cro/C1-type" evidence="1">
    <location>
        <begin position="22"/>
        <end position="62"/>
    </location>
</feature>
<dbReference type="Proteomes" id="UP000482295">
    <property type="component" value="Unassembled WGS sequence"/>
</dbReference>
<dbReference type="Gene3D" id="1.10.260.40">
    <property type="entry name" value="lambda repressor-like DNA-binding domains"/>
    <property type="match status" value="1"/>
</dbReference>
<gene>
    <name evidence="2" type="ORF">F0475_05920</name>
</gene>
<evidence type="ECO:0000259" key="1">
    <source>
        <dbReference type="PROSITE" id="PS50943"/>
    </source>
</evidence>
<dbReference type="RefSeq" id="WP_155715877.1">
    <property type="nucleotide sequence ID" value="NZ_VVIQ01000005.1"/>
</dbReference>
<dbReference type="InterPro" id="IPR010982">
    <property type="entry name" value="Lambda_DNA-bd_dom_sf"/>
</dbReference>
<organism evidence="2 3">
    <name type="scientific">Prevotella vespertina</name>
    <dbReference type="NCBI Taxonomy" id="2608404"/>
    <lineage>
        <taxon>Bacteria</taxon>
        <taxon>Pseudomonadati</taxon>
        <taxon>Bacteroidota</taxon>
        <taxon>Bacteroidia</taxon>
        <taxon>Bacteroidales</taxon>
        <taxon>Prevotellaceae</taxon>
        <taxon>Prevotella</taxon>
    </lineage>
</organism>
<dbReference type="GO" id="GO:0003677">
    <property type="term" value="F:DNA binding"/>
    <property type="evidence" value="ECO:0007669"/>
    <property type="project" value="InterPro"/>
</dbReference>
<evidence type="ECO:0000313" key="3">
    <source>
        <dbReference type="Proteomes" id="UP000482295"/>
    </source>
</evidence>
<dbReference type="SUPFAM" id="SSF47413">
    <property type="entry name" value="lambda repressor-like DNA-binding domains"/>
    <property type="match status" value="1"/>
</dbReference>
<dbReference type="SMART" id="SM00530">
    <property type="entry name" value="HTH_XRE"/>
    <property type="match status" value="1"/>
</dbReference>
<name>A0A7C9HFH4_9BACT</name>
<dbReference type="AlphaFoldDB" id="A0A7C9HFH4"/>
<dbReference type="CDD" id="cd00093">
    <property type="entry name" value="HTH_XRE"/>
    <property type="match status" value="1"/>
</dbReference>
<reference evidence="2 3" key="1">
    <citation type="submission" date="2019-09" db="EMBL/GenBank/DDBJ databases">
        <title>Prevotella A2879 sp. nov., isolated from an abscess of a patient.</title>
        <authorList>
            <person name="Buhl M."/>
            <person name="Oberhettinger P."/>
        </authorList>
    </citation>
    <scope>NUCLEOTIDE SEQUENCE [LARGE SCALE GENOMIC DNA]</scope>
    <source>
        <strain evidence="2 3">A2879</strain>
    </source>
</reference>
<accession>A0A7C9HFH4</accession>
<comment type="caution">
    <text evidence="2">The sequence shown here is derived from an EMBL/GenBank/DDBJ whole genome shotgun (WGS) entry which is preliminary data.</text>
</comment>
<evidence type="ECO:0000313" key="2">
    <source>
        <dbReference type="EMBL" id="MUL27844.1"/>
    </source>
</evidence>
<protein>
    <submittedName>
        <fullName evidence="2">Helix-turn-helix transcriptional regulator</fullName>
    </submittedName>
</protein>
<dbReference type="PROSITE" id="PS50943">
    <property type="entry name" value="HTH_CROC1"/>
    <property type="match status" value="1"/>
</dbReference>